<name>A0ABQ3IRK6_9RHOB</name>
<dbReference type="InterPro" id="IPR001387">
    <property type="entry name" value="Cro/C1-type_HTH"/>
</dbReference>
<dbReference type="PROSITE" id="PS50943">
    <property type="entry name" value="HTH_CROC1"/>
    <property type="match status" value="1"/>
</dbReference>
<feature type="domain" description="HTH cro/C1-type" evidence="1">
    <location>
        <begin position="1"/>
        <end position="46"/>
    </location>
</feature>
<evidence type="ECO:0000313" key="3">
    <source>
        <dbReference type="Proteomes" id="UP000609802"/>
    </source>
</evidence>
<evidence type="ECO:0000313" key="2">
    <source>
        <dbReference type="EMBL" id="GHE88869.1"/>
    </source>
</evidence>
<comment type="caution">
    <text evidence="2">The sequence shown here is derived from an EMBL/GenBank/DDBJ whole genome shotgun (WGS) entry which is preliminary data.</text>
</comment>
<proteinExistence type="predicted"/>
<sequence>MSQEQLALAADMDRSYISEIELAKNSASIDILEQIALALDVAPKELFNERG</sequence>
<protein>
    <recommendedName>
        <fullName evidence="1">HTH cro/C1-type domain-containing protein</fullName>
    </recommendedName>
</protein>
<gene>
    <name evidence="2" type="ORF">GCM10016455_06280</name>
</gene>
<dbReference type="SUPFAM" id="SSF47413">
    <property type="entry name" value="lambda repressor-like DNA-binding domains"/>
    <property type="match status" value="1"/>
</dbReference>
<dbReference type="CDD" id="cd00093">
    <property type="entry name" value="HTH_XRE"/>
    <property type="match status" value="1"/>
</dbReference>
<reference evidence="3" key="1">
    <citation type="journal article" date="2019" name="Int. J. Syst. Evol. Microbiol.">
        <title>The Global Catalogue of Microorganisms (GCM) 10K type strain sequencing project: providing services to taxonomists for standard genome sequencing and annotation.</title>
        <authorList>
            <consortium name="The Broad Institute Genomics Platform"/>
            <consortium name="The Broad Institute Genome Sequencing Center for Infectious Disease"/>
            <person name="Wu L."/>
            <person name="Ma J."/>
        </authorList>
    </citation>
    <scope>NUCLEOTIDE SEQUENCE [LARGE SCALE GENOMIC DNA]</scope>
    <source>
        <strain evidence="3">KCTC 42443</strain>
    </source>
</reference>
<dbReference type="Proteomes" id="UP000609802">
    <property type="component" value="Unassembled WGS sequence"/>
</dbReference>
<accession>A0ABQ3IRK6</accession>
<organism evidence="2 3">
    <name type="scientific">Aliiroseovarius zhejiangensis</name>
    <dbReference type="NCBI Taxonomy" id="1632025"/>
    <lineage>
        <taxon>Bacteria</taxon>
        <taxon>Pseudomonadati</taxon>
        <taxon>Pseudomonadota</taxon>
        <taxon>Alphaproteobacteria</taxon>
        <taxon>Rhodobacterales</taxon>
        <taxon>Paracoccaceae</taxon>
        <taxon>Aliiroseovarius</taxon>
    </lineage>
</organism>
<dbReference type="InterPro" id="IPR010982">
    <property type="entry name" value="Lambda_DNA-bd_dom_sf"/>
</dbReference>
<dbReference type="Pfam" id="PF01381">
    <property type="entry name" value="HTH_3"/>
    <property type="match status" value="1"/>
</dbReference>
<keyword evidence="3" id="KW-1185">Reference proteome</keyword>
<dbReference type="Gene3D" id="1.10.260.40">
    <property type="entry name" value="lambda repressor-like DNA-binding domains"/>
    <property type="match status" value="1"/>
</dbReference>
<dbReference type="EMBL" id="BNCH01000001">
    <property type="protein sequence ID" value="GHE88869.1"/>
    <property type="molecule type" value="Genomic_DNA"/>
</dbReference>
<evidence type="ECO:0000259" key="1">
    <source>
        <dbReference type="PROSITE" id="PS50943"/>
    </source>
</evidence>